<evidence type="ECO:0000313" key="2">
    <source>
        <dbReference type="EMBL" id="ACG35215.1"/>
    </source>
</evidence>
<proteinExistence type="evidence at transcript level"/>
<keyword evidence="1" id="KW-0732">Signal</keyword>
<accession>B6TDN2</accession>
<protein>
    <submittedName>
        <fullName evidence="2">Uncharacterized protein</fullName>
    </submittedName>
</protein>
<sequence>MERQTRFVLLVFAIGALLASSAAADLSAAAGSLHALPLRRVEDDDASSFVEEAAYPPRRALYGGGSISYGALTANKAVCYGSCAARGQAYTRGCLAIYVCRIEATYCYCISTSTLYIWAHYSSVM</sequence>
<dbReference type="EMBL" id="EU963097">
    <property type="protein sequence ID" value="ACG35215.1"/>
    <property type="molecule type" value="mRNA"/>
</dbReference>
<name>B6TDN2_MAIZE</name>
<dbReference type="PANTHER" id="PTHR34998">
    <property type="entry name" value="OS04G0357400 PROTEIN-RELATED"/>
    <property type="match status" value="1"/>
</dbReference>
<dbReference type="AlphaFoldDB" id="B6TDN2"/>
<feature type="signal peptide" evidence="1">
    <location>
        <begin position="1"/>
        <end position="23"/>
    </location>
</feature>
<evidence type="ECO:0000256" key="1">
    <source>
        <dbReference type="SAM" id="SignalP"/>
    </source>
</evidence>
<reference evidence="2" key="1">
    <citation type="journal article" date="2009" name="Plant Mol. Biol.">
        <title>Insights into corn genes derived from large-scale cDNA sequencing.</title>
        <authorList>
            <person name="Alexandrov N.N."/>
            <person name="Brover V.V."/>
            <person name="Freidin S."/>
            <person name="Troukhan M.E."/>
            <person name="Tatarinova T.V."/>
            <person name="Zhang H."/>
            <person name="Swaller T.J."/>
            <person name="Lu Y.P."/>
            <person name="Bouck J."/>
            <person name="Flavell R.B."/>
            <person name="Feldmann K.A."/>
        </authorList>
    </citation>
    <scope>NUCLEOTIDE SEQUENCE</scope>
</reference>
<dbReference type="ExpressionAtlas" id="B6TDN2">
    <property type="expression patterns" value="baseline and differential"/>
</dbReference>
<feature type="chain" id="PRO_5002850089" evidence="1">
    <location>
        <begin position="24"/>
        <end position="125"/>
    </location>
</feature>
<dbReference type="PANTHER" id="PTHR34998:SF1">
    <property type="entry name" value="EXPRESSED PROTEIN"/>
    <property type="match status" value="1"/>
</dbReference>
<organism evidence="2">
    <name type="scientific">Zea mays</name>
    <name type="common">Maize</name>
    <dbReference type="NCBI Taxonomy" id="4577"/>
    <lineage>
        <taxon>Eukaryota</taxon>
        <taxon>Viridiplantae</taxon>
        <taxon>Streptophyta</taxon>
        <taxon>Embryophyta</taxon>
        <taxon>Tracheophyta</taxon>
        <taxon>Spermatophyta</taxon>
        <taxon>Magnoliopsida</taxon>
        <taxon>Liliopsida</taxon>
        <taxon>Poales</taxon>
        <taxon>Poaceae</taxon>
        <taxon>PACMAD clade</taxon>
        <taxon>Panicoideae</taxon>
        <taxon>Andropogonodae</taxon>
        <taxon>Andropogoneae</taxon>
        <taxon>Tripsacinae</taxon>
        <taxon>Zea</taxon>
    </lineage>
</organism>